<dbReference type="InterPro" id="IPR018060">
    <property type="entry name" value="HTH_AraC"/>
</dbReference>
<dbReference type="Pfam" id="PF12833">
    <property type="entry name" value="HTH_18"/>
    <property type="match status" value="1"/>
</dbReference>
<dbReference type="GO" id="GO:0043565">
    <property type="term" value="F:sequence-specific DNA binding"/>
    <property type="evidence" value="ECO:0007669"/>
    <property type="project" value="InterPro"/>
</dbReference>
<dbReference type="SMART" id="SM00342">
    <property type="entry name" value="HTH_ARAC"/>
    <property type="match status" value="1"/>
</dbReference>
<dbReference type="Proteomes" id="UP000307943">
    <property type="component" value="Unassembled WGS sequence"/>
</dbReference>
<dbReference type="InterPro" id="IPR002491">
    <property type="entry name" value="ABC_transptr_periplasmic_BD"/>
</dbReference>
<reference evidence="6 7" key="1">
    <citation type="submission" date="2019-05" db="EMBL/GenBank/DDBJ databases">
        <title>We sequenced the genome of Paenibacillus hemerocallicola KCTC 33185 for further insight into its adaptation and study the phylogeny of Paenibacillus.</title>
        <authorList>
            <person name="Narsing Rao M.P."/>
        </authorList>
    </citation>
    <scope>NUCLEOTIDE SEQUENCE [LARGE SCALE GENOMIC DNA]</scope>
    <source>
        <strain evidence="6 7">KCTC 33185</strain>
    </source>
</reference>
<gene>
    <name evidence="6" type="ORF">FE784_27465</name>
</gene>
<evidence type="ECO:0000313" key="6">
    <source>
        <dbReference type="EMBL" id="TNJ63025.1"/>
    </source>
</evidence>
<feature type="domain" description="Fe/B12 periplasmic-binding" evidence="5">
    <location>
        <begin position="312"/>
        <end position="575"/>
    </location>
</feature>
<evidence type="ECO:0000256" key="1">
    <source>
        <dbReference type="ARBA" id="ARBA00023015"/>
    </source>
</evidence>
<protein>
    <submittedName>
        <fullName evidence="6">Helix-turn-helix domain-containing protein</fullName>
    </submittedName>
</protein>
<dbReference type="EMBL" id="VDCQ01000049">
    <property type="protein sequence ID" value="TNJ63025.1"/>
    <property type="molecule type" value="Genomic_DNA"/>
</dbReference>
<evidence type="ECO:0000259" key="4">
    <source>
        <dbReference type="PROSITE" id="PS01124"/>
    </source>
</evidence>
<evidence type="ECO:0000313" key="7">
    <source>
        <dbReference type="Proteomes" id="UP000307943"/>
    </source>
</evidence>
<keyword evidence="7" id="KW-1185">Reference proteome</keyword>
<dbReference type="GO" id="GO:0003700">
    <property type="term" value="F:DNA-binding transcription factor activity"/>
    <property type="evidence" value="ECO:0007669"/>
    <property type="project" value="InterPro"/>
</dbReference>
<evidence type="ECO:0000256" key="2">
    <source>
        <dbReference type="ARBA" id="ARBA00023125"/>
    </source>
</evidence>
<evidence type="ECO:0000259" key="5">
    <source>
        <dbReference type="PROSITE" id="PS50983"/>
    </source>
</evidence>
<dbReference type="Gene3D" id="1.10.10.60">
    <property type="entry name" value="Homeodomain-like"/>
    <property type="match status" value="2"/>
</dbReference>
<dbReference type="AlphaFoldDB" id="A0A5C4T2H7"/>
<comment type="caution">
    <text evidence="6">The sequence shown here is derived from an EMBL/GenBank/DDBJ whole genome shotgun (WGS) entry which is preliminary data.</text>
</comment>
<keyword evidence="1" id="KW-0805">Transcription regulation</keyword>
<dbReference type="InterPro" id="IPR018062">
    <property type="entry name" value="HTH_AraC-typ_CS"/>
</dbReference>
<dbReference type="PROSITE" id="PS50983">
    <property type="entry name" value="FE_B12_PBP"/>
    <property type="match status" value="1"/>
</dbReference>
<feature type="domain" description="HTH araC/xylS-type" evidence="4">
    <location>
        <begin position="182"/>
        <end position="280"/>
    </location>
</feature>
<keyword evidence="2" id="KW-0238">DNA-binding</keyword>
<dbReference type="PANTHER" id="PTHR43280">
    <property type="entry name" value="ARAC-FAMILY TRANSCRIPTIONAL REGULATOR"/>
    <property type="match status" value="1"/>
</dbReference>
<accession>A0A5C4T2H7</accession>
<dbReference type="Pfam" id="PF01497">
    <property type="entry name" value="Peripla_BP_2"/>
    <property type="match status" value="1"/>
</dbReference>
<name>A0A5C4T2H7_9BACL</name>
<proteinExistence type="predicted"/>
<evidence type="ECO:0000256" key="3">
    <source>
        <dbReference type="ARBA" id="ARBA00023163"/>
    </source>
</evidence>
<organism evidence="6 7">
    <name type="scientific">Paenibacillus hemerocallicola</name>
    <dbReference type="NCBI Taxonomy" id="1172614"/>
    <lineage>
        <taxon>Bacteria</taxon>
        <taxon>Bacillati</taxon>
        <taxon>Bacillota</taxon>
        <taxon>Bacilli</taxon>
        <taxon>Bacillales</taxon>
        <taxon>Paenibacillaceae</taxon>
        <taxon>Paenibacillus</taxon>
    </lineage>
</organism>
<dbReference type="PANTHER" id="PTHR43280:SF28">
    <property type="entry name" value="HTH-TYPE TRANSCRIPTIONAL ACTIVATOR RHAS"/>
    <property type="match status" value="1"/>
</dbReference>
<dbReference type="PROSITE" id="PS00041">
    <property type="entry name" value="HTH_ARAC_FAMILY_1"/>
    <property type="match status" value="1"/>
</dbReference>
<dbReference type="PRINTS" id="PR00032">
    <property type="entry name" value="HTHARAC"/>
</dbReference>
<sequence length="584" mass="66641">MESMSPCLAEQRSGVLYATVVHTGELPGEMLPEGRLKHHLLVLVEDGRARLEREYAGFVLFPDSCWLLLPGERIRICDEGEPPLRCRAVVFDVWRVRQAEENDAVSEMAPAALEVAIFPFSGLLDHHLAHEVRRWMDSSAQTDISQEHRTFSLSIRFLDVLLKILQSSTERQESKDLREAIQKTVLLMEQSYAQQITREELAKLANMSASHYSFVFKREIGKSPMEKLTEIRIRHAKKQLLFSDRKLRDIAESVGYRSEFYFSRQFKQVTGVSPKEFAHRHFAKHVEISHPFPLHMQSLGLTSGSSDRSNDRIQVVGLYVEDFLIALGVQPILKCVGNNFRQSYLNAYLNGVEEWSILSFDFSVIADAKPDLIILGHPEYGGNGRFARFSEIAPTYSIRKGLHHWEHGVRIIGQLLNRLPQAEAIITYHEQLLQKARTQLAIVSHQTVALIRICNDRRIRLYGGPEGYSGGVLYQDLGLKPSASVLRLAWDKPSGYVSVTPDVLYELDAEHLFIVVDPAGQSYWNQLAGDPRWGRLPCVRANRCYEVRFDIWMTFGIIAHRLKLQDVLRFLVPPGRALPTIVYK</sequence>
<dbReference type="SUPFAM" id="SSF53807">
    <property type="entry name" value="Helical backbone' metal receptor"/>
    <property type="match status" value="1"/>
</dbReference>
<dbReference type="InterPro" id="IPR009057">
    <property type="entry name" value="Homeodomain-like_sf"/>
</dbReference>
<keyword evidence="3" id="KW-0804">Transcription</keyword>
<dbReference type="OrthoDB" id="2461801at2"/>
<dbReference type="SUPFAM" id="SSF46689">
    <property type="entry name" value="Homeodomain-like"/>
    <property type="match status" value="2"/>
</dbReference>
<dbReference type="Gene3D" id="3.40.50.1980">
    <property type="entry name" value="Nitrogenase molybdenum iron protein domain"/>
    <property type="match status" value="2"/>
</dbReference>
<dbReference type="InterPro" id="IPR020449">
    <property type="entry name" value="Tscrpt_reg_AraC-type_HTH"/>
</dbReference>
<dbReference type="PROSITE" id="PS01124">
    <property type="entry name" value="HTH_ARAC_FAMILY_2"/>
    <property type="match status" value="1"/>
</dbReference>